<evidence type="ECO:0000256" key="1">
    <source>
        <dbReference type="ARBA" id="ARBA00022645"/>
    </source>
</evidence>
<comment type="caution">
    <text evidence="12">The sequence shown here is derived from an EMBL/GenBank/DDBJ whole genome shotgun (WGS) entry which is preliminary data.</text>
</comment>
<dbReference type="Gene3D" id="1.10.3810.10">
    <property type="entry name" value="Biosynthetic peptidoglycan transglycosylase-like"/>
    <property type="match status" value="1"/>
</dbReference>
<evidence type="ECO:0000256" key="5">
    <source>
        <dbReference type="ARBA" id="ARBA00022801"/>
    </source>
</evidence>
<evidence type="ECO:0000313" key="12">
    <source>
        <dbReference type="EMBL" id="MFC6866122.1"/>
    </source>
</evidence>
<comment type="catalytic activity">
    <reaction evidence="7">
        <text>Preferential cleavage: (Ac)2-L-Lys-D-Ala-|-D-Ala. Also transpeptidation of peptidyl-alanyl moieties that are N-acyl substituents of D-alanine.</text>
        <dbReference type="EC" id="3.4.16.4"/>
    </reaction>
</comment>
<dbReference type="InterPro" id="IPR050396">
    <property type="entry name" value="Glycosyltr_51/Transpeptidase"/>
</dbReference>
<evidence type="ECO:0000313" key="13">
    <source>
        <dbReference type="Proteomes" id="UP001596337"/>
    </source>
</evidence>
<dbReference type="SUPFAM" id="SSF53955">
    <property type="entry name" value="Lysozyme-like"/>
    <property type="match status" value="1"/>
</dbReference>
<dbReference type="PANTHER" id="PTHR32282:SF33">
    <property type="entry name" value="PEPTIDOGLYCAN GLYCOSYLTRANSFERASE"/>
    <property type="match status" value="1"/>
</dbReference>
<dbReference type="Pfam" id="PF00912">
    <property type="entry name" value="Transgly"/>
    <property type="match status" value="1"/>
</dbReference>
<dbReference type="InterPro" id="IPR001460">
    <property type="entry name" value="PCN-bd_Tpept"/>
</dbReference>
<proteinExistence type="predicted"/>
<dbReference type="InterPro" id="IPR023346">
    <property type="entry name" value="Lysozyme-like_dom_sf"/>
</dbReference>
<dbReference type="RefSeq" id="WP_345407114.1">
    <property type="nucleotide sequence ID" value="NZ_BAABLA010000123.1"/>
</dbReference>
<keyword evidence="3 12" id="KW-0328">Glycosyltransferase</keyword>
<feature type="domain" description="Glycosyl transferase family 51" evidence="11">
    <location>
        <begin position="66"/>
        <end position="257"/>
    </location>
</feature>
<feature type="compositionally biased region" description="Basic and acidic residues" evidence="9">
    <location>
        <begin position="705"/>
        <end position="716"/>
    </location>
</feature>
<dbReference type="Gene3D" id="3.40.710.10">
    <property type="entry name" value="DD-peptidase/beta-lactamase superfamily"/>
    <property type="match status" value="1"/>
</dbReference>
<evidence type="ECO:0000256" key="7">
    <source>
        <dbReference type="ARBA" id="ARBA00034000"/>
    </source>
</evidence>
<dbReference type="Proteomes" id="UP001596337">
    <property type="component" value="Unassembled WGS sequence"/>
</dbReference>
<dbReference type="GO" id="GO:0016757">
    <property type="term" value="F:glycosyltransferase activity"/>
    <property type="evidence" value="ECO:0007669"/>
    <property type="project" value="UniProtKB-KW"/>
</dbReference>
<feature type="compositionally biased region" description="Acidic residues" evidence="9">
    <location>
        <begin position="724"/>
        <end position="751"/>
    </location>
</feature>
<dbReference type="InterPro" id="IPR001264">
    <property type="entry name" value="Glyco_trans_51"/>
</dbReference>
<keyword evidence="6" id="KW-0511">Multifunctional enzyme</keyword>
<evidence type="ECO:0000259" key="10">
    <source>
        <dbReference type="Pfam" id="PF00905"/>
    </source>
</evidence>
<keyword evidence="1" id="KW-0121">Carboxypeptidase</keyword>
<evidence type="ECO:0000256" key="9">
    <source>
        <dbReference type="SAM" id="MobiDB-lite"/>
    </source>
</evidence>
<dbReference type="EMBL" id="JBHSXX010000001">
    <property type="protein sequence ID" value="MFC6866122.1"/>
    <property type="molecule type" value="Genomic_DNA"/>
</dbReference>
<keyword evidence="13" id="KW-1185">Reference proteome</keyword>
<keyword evidence="2" id="KW-0645">Protease</keyword>
<keyword evidence="4 12" id="KW-0808">Transferase</keyword>
<organism evidence="12 13">
    <name type="scientific">Haloechinothrix salitolerans</name>
    <dbReference type="NCBI Taxonomy" id="926830"/>
    <lineage>
        <taxon>Bacteria</taxon>
        <taxon>Bacillati</taxon>
        <taxon>Actinomycetota</taxon>
        <taxon>Actinomycetes</taxon>
        <taxon>Pseudonocardiales</taxon>
        <taxon>Pseudonocardiaceae</taxon>
        <taxon>Haloechinothrix</taxon>
    </lineage>
</organism>
<gene>
    <name evidence="12" type="ORF">ACFQGD_03095</name>
</gene>
<dbReference type="Pfam" id="PF00905">
    <property type="entry name" value="Transpeptidase"/>
    <property type="match status" value="1"/>
</dbReference>
<dbReference type="EC" id="2.4.-.-" evidence="12"/>
<accession>A0ABW2BUQ7</accession>
<comment type="catalytic activity">
    <reaction evidence="8">
        <text>[GlcNAc-(1-&gt;4)-Mur2Ac(oyl-L-Ala-gamma-D-Glu-L-Lys-D-Ala-D-Ala)](n)-di-trans,octa-cis-undecaprenyl diphosphate + beta-D-GlcNAc-(1-&gt;4)-Mur2Ac(oyl-L-Ala-gamma-D-Glu-L-Lys-D-Ala-D-Ala)-di-trans,octa-cis-undecaprenyl diphosphate = [GlcNAc-(1-&gt;4)-Mur2Ac(oyl-L-Ala-gamma-D-Glu-L-Lys-D-Ala-D-Ala)](n+1)-di-trans,octa-cis-undecaprenyl diphosphate + di-trans,octa-cis-undecaprenyl diphosphate + H(+)</text>
        <dbReference type="Rhea" id="RHEA:23708"/>
        <dbReference type="Rhea" id="RHEA-COMP:9602"/>
        <dbReference type="Rhea" id="RHEA-COMP:9603"/>
        <dbReference type="ChEBI" id="CHEBI:15378"/>
        <dbReference type="ChEBI" id="CHEBI:58405"/>
        <dbReference type="ChEBI" id="CHEBI:60033"/>
        <dbReference type="ChEBI" id="CHEBI:78435"/>
        <dbReference type="EC" id="2.4.99.28"/>
    </reaction>
</comment>
<protein>
    <submittedName>
        <fullName evidence="12">Transglycosylase domain-containing protein</fullName>
        <ecNumber evidence="12">2.4.-.-</ecNumber>
    </submittedName>
</protein>
<dbReference type="InterPro" id="IPR012338">
    <property type="entry name" value="Beta-lactam/transpept-like"/>
</dbReference>
<evidence type="ECO:0000256" key="2">
    <source>
        <dbReference type="ARBA" id="ARBA00022670"/>
    </source>
</evidence>
<keyword evidence="5" id="KW-0378">Hydrolase</keyword>
<evidence type="ECO:0000256" key="4">
    <source>
        <dbReference type="ARBA" id="ARBA00022679"/>
    </source>
</evidence>
<dbReference type="InterPro" id="IPR036950">
    <property type="entry name" value="PBP_transglycosylase"/>
</dbReference>
<evidence type="ECO:0000256" key="6">
    <source>
        <dbReference type="ARBA" id="ARBA00023268"/>
    </source>
</evidence>
<name>A0ABW2BUQ7_9PSEU</name>
<dbReference type="SUPFAM" id="SSF56601">
    <property type="entry name" value="beta-lactamase/transpeptidase-like"/>
    <property type="match status" value="1"/>
</dbReference>
<reference evidence="13" key="1">
    <citation type="journal article" date="2019" name="Int. J. Syst. Evol. Microbiol.">
        <title>The Global Catalogue of Microorganisms (GCM) 10K type strain sequencing project: providing services to taxonomists for standard genome sequencing and annotation.</title>
        <authorList>
            <consortium name="The Broad Institute Genomics Platform"/>
            <consortium name="The Broad Institute Genome Sequencing Center for Infectious Disease"/>
            <person name="Wu L."/>
            <person name="Ma J."/>
        </authorList>
    </citation>
    <scope>NUCLEOTIDE SEQUENCE [LARGE SCALE GENOMIC DNA]</scope>
    <source>
        <strain evidence="13">KCTC 32255</strain>
    </source>
</reference>
<feature type="region of interest" description="Disordered" evidence="9">
    <location>
        <begin position="703"/>
        <end position="751"/>
    </location>
</feature>
<sequence>MRTTDGIFKLLGLCLLAGVLLAGMMFPFVGGLGVMSNKASATVDNTSTELANVPPPLVTTVTDAKGKPIATLYQQYRIPTASDQISDAMKWALISIEDKRFYEHDGVDWKGTVRAAISNTQGGDTQGASTLTQQYVKNYLINVVYWNDDNPKHLIGRQKAQEQTIARKLKEARIAVQLETKMSKEEILTGYLNIVEFSRRIFGVGAAARAYFGVSAKELDAAQGALLAGMVNNPTALDPWNHPEDAKKRRNLVLDKMVENRKLSEADAEELKNQPLGVLPGGPRKPPANCVGAGPDHGFFCQYVEDYLLRAGMDKDDLYTGGYTIRTTLNRKANKVAKDSAEFQVSKTEPNVANTLSLVKPGKKRHKVVALAANKDYGPDKSKGQTVYALPSDVINLGGAGSTFKIFTAAAAMQERVVGIYDKISAPNFHISPVFSASDQDACPGNPQYCVQNYPGATFGGQITLQDALAKSPNTAFVILEEKTGMGPVVNMAKKLGMRRSLAANGQGDTPDPQAEDADLRVSQAKIFKPSEYSPGGGSFTLGPVAVSGLELANVAATIMSGGVWCPPTPIAKVTDRNGNTVKIQEEPCERVIPKPLADTLAVGLSKDHTGGTATGAAAKVGWDRPMIGKTGTAQNAQASTFVGATPQLAGAAMVFRPDSPIGSLCYAGPGNVRACELGTGNMQGARTPADTWFGAMKKIHANLPKKDLPKPDPKYARMHSTPDETETTEGEDQNGDEGPNESNDGEDGGN</sequence>
<dbReference type="PANTHER" id="PTHR32282">
    <property type="entry name" value="BINDING PROTEIN TRANSPEPTIDASE, PUTATIVE-RELATED"/>
    <property type="match status" value="1"/>
</dbReference>
<evidence type="ECO:0000256" key="8">
    <source>
        <dbReference type="ARBA" id="ARBA00049902"/>
    </source>
</evidence>
<evidence type="ECO:0000259" key="11">
    <source>
        <dbReference type="Pfam" id="PF00912"/>
    </source>
</evidence>
<feature type="domain" description="Penicillin-binding protein transpeptidase" evidence="10">
    <location>
        <begin position="364"/>
        <end position="652"/>
    </location>
</feature>
<evidence type="ECO:0000256" key="3">
    <source>
        <dbReference type="ARBA" id="ARBA00022676"/>
    </source>
</evidence>